<dbReference type="InterPro" id="IPR050464">
    <property type="entry name" value="Zeta_carotene_desat/Oxidored"/>
</dbReference>
<dbReference type="Proteomes" id="UP000377595">
    <property type="component" value="Unassembled WGS sequence"/>
</dbReference>
<sequence length="469" mass="51028">MGNSSVTDYDVVIVGGGIAGLLAAWRLRDRKILILEADERVGGRIKSVRRGDYWVNVGAHVFPHPDTHMGQLATELGLEVRQVKGSVTGMGLGARIVDPARVEMLPFVLPLTLRERASMIKAGLKLALGVRQVNRIEDHQPQTPADEVKQRRRLVEFRNDQTFEEYLGPLHGRVESIFDCIARRAAADSYEVSSGTALLCCAHVMGPKDAPGATARVVIGGTEEVVHALHARLGDHIRVGAPVERVTDQGDHVTVRFLDDGRRRTVTAQSVIVATPAHIARDIIDDVPPPLDEALRHVTHGAFLSMAIFTSESGPLPIDDVYAVTTPGHEIDFLFNHAQVTREGERKSGGSLMCYRGGPRAAALMAESDEVIERTFLRSVLELVPQLRGKITETVVQRWPLGTIYAAPGRAAFQPALERGFDHGRIALAGDYFDPLSGMEQAARSSLRAVLRVSESLRSAEVASGRGGQ</sequence>
<dbReference type="OrthoDB" id="337830at2"/>
<evidence type="ECO:0000313" key="2">
    <source>
        <dbReference type="EMBL" id="GES20045.1"/>
    </source>
</evidence>
<reference evidence="2 3" key="1">
    <citation type="submission" date="2019-10" db="EMBL/GenBank/DDBJ databases">
        <title>Whole genome shotgun sequence of Acrocarpospora pleiomorpha NBRC 16267.</title>
        <authorList>
            <person name="Ichikawa N."/>
            <person name="Kimura A."/>
            <person name="Kitahashi Y."/>
            <person name="Komaki H."/>
            <person name="Oguchi A."/>
        </authorList>
    </citation>
    <scope>NUCLEOTIDE SEQUENCE [LARGE SCALE GENOMIC DNA]</scope>
    <source>
        <strain evidence="2 3">NBRC 16267</strain>
    </source>
</reference>
<dbReference type="InterPro" id="IPR036188">
    <property type="entry name" value="FAD/NAD-bd_sf"/>
</dbReference>
<evidence type="ECO:0000259" key="1">
    <source>
        <dbReference type="Pfam" id="PF01593"/>
    </source>
</evidence>
<dbReference type="SUPFAM" id="SSF51905">
    <property type="entry name" value="FAD/NAD(P)-binding domain"/>
    <property type="match status" value="1"/>
</dbReference>
<name>A0A5M3XEK5_9ACTN</name>
<comment type="caution">
    <text evidence="2">The sequence shown here is derived from an EMBL/GenBank/DDBJ whole genome shotgun (WGS) entry which is preliminary data.</text>
</comment>
<organism evidence="2 3">
    <name type="scientific">Acrocarpospora pleiomorpha</name>
    <dbReference type="NCBI Taxonomy" id="90975"/>
    <lineage>
        <taxon>Bacteria</taxon>
        <taxon>Bacillati</taxon>
        <taxon>Actinomycetota</taxon>
        <taxon>Actinomycetes</taxon>
        <taxon>Streptosporangiales</taxon>
        <taxon>Streptosporangiaceae</taxon>
        <taxon>Acrocarpospora</taxon>
    </lineage>
</organism>
<dbReference type="EMBL" id="BLAF01000014">
    <property type="protein sequence ID" value="GES20045.1"/>
    <property type="molecule type" value="Genomic_DNA"/>
</dbReference>
<dbReference type="InterPro" id="IPR002937">
    <property type="entry name" value="Amino_oxidase"/>
</dbReference>
<keyword evidence="3" id="KW-1185">Reference proteome</keyword>
<dbReference type="RefSeq" id="WP_155345104.1">
    <property type="nucleotide sequence ID" value="NZ_BAAAHM010000008.1"/>
</dbReference>
<dbReference type="Gene3D" id="3.50.50.60">
    <property type="entry name" value="FAD/NAD(P)-binding domain"/>
    <property type="match status" value="1"/>
</dbReference>
<accession>A0A5M3XEK5</accession>
<feature type="domain" description="Amine oxidase" evidence="1">
    <location>
        <begin position="18"/>
        <end position="452"/>
    </location>
</feature>
<dbReference type="PANTHER" id="PTHR42923">
    <property type="entry name" value="PROTOPORPHYRINOGEN OXIDASE"/>
    <property type="match status" value="1"/>
</dbReference>
<dbReference type="GO" id="GO:0016491">
    <property type="term" value="F:oxidoreductase activity"/>
    <property type="evidence" value="ECO:0007669"/>
    <property type="project" value="InterPro"/>
</dbReference>
<proteinExistence type="predicted"/>
<dbReference type="AlphaFoldDB" id="A0A5M3XEK5"/>
<gene>
    <name evidence="2" type="ORF">Aple_029410</name>
</gene>
<evidence type="ECO:0000313" key="3">
    <source>
        <dbReference type="Proteomes" id="UP000377595"/>
    </source>
</evidence>
<protein>
    <recommendedName>
        <fullName evidence="1">Amine oxidase domain-containing protein</fullName>
    </recommendedName>
</protein>
<dbReference type="Pfam" id="PF01593">
    <property type="entry name" value="Amino_oxidase"/>
    <property type="match status" value="1"/>
</dbReference>